<dbReference type="KEGG" id="slh:YH65_00085"/>
<feature type="binding site" evidence="8">
    <location>
        <position position="95"/>
    </location>
    <ligand>
        <name>Mg(2+)</name>
        <dbReference type="ChEBI" id="CHEBI:18420"/>
    </ligand>
</feature>
<keyword evidence="6 8" id="KW-0342">GTP-binding</keyword>
<sequence>MKCKIPAVIFAGGKSSRMGRDKALLPFADYNSLAQYQYVRLQGLFEKVYISTKEDKFDFRAELIYDRYDVSSPLAGILSIFETLDADEIFILSVDAPFVDENVIEKLFEENKEGTDAVIAQSPDGLQPLCGVYKRSLLPLAKTHFQENRHRLTQLLKEAKSKFVAFKDNDPFTNLNHPHEYEKALKEI</sequence>
<dbReference type="CDD" id="cd02503">
    <property type="entry name" value="MobA"/>
    <property type="match status" value="1"/>
</dbReference>
<dbReference type="GO" id="GO:0005525">
    <property type="term" value="F:GTP binding"/>
    <property type="evidence" value="ECO:0007669"/>
    <property type="project" value="UniProtKB-UniRule"/>
</dbReference>
<feature type="binding site" evidence="8">
    <location>
        <position position="22"/>
    </location>
    <ligand>
        <name>GTP</name>
        <dbReference type="ChEBI" id="CHEBI:37565"/>
    </ligand>
</feature>
<comment type="function">
    <text evidence="8">Transfers a GMP moiety from GTP to Mo-molybdopterin (Mo-MPT) cofactor (Moco or molybdenum cofactor) to form Mo-molybdopterin guanine dinucleotide (Mo-MGD) cofactor.</text>
</comment>
<comment type="caution">
    <text evidence="8">Lacks conserved residue(s) required for the propagation of feature annotation.</text>
</comment>
<protein>
    <recommendedName>
        <fullName evidence="8">Probable molybdenum cofactor guanylyltransferase</fullName>
        <shortName evidence="8">MoCo guanylyltransferase</shortName>
        <ecNumber evidence="8">2.7.7.77</ecNumber>
    </recommendedName>
    <alternativeName>
        <fullName evidence="8">GTP:molybdopterin guanylyltransferase</fullName>
    </alternativeName>
    <alternativeName>
        <fullName evidence="8">Mo-MPT guanylyltransferase</fullName>
    </alternativeName>
    <alternativeName>
        <fullName evidence="8">Molybdopterin guanylyltransferase</fullName>
    </alternativeName>
    <alternativeName>
        <fullName evidence="8">Molybdopterin-guanine dinucleotide synthase</fullName>
        <shortName evidence="8">MGD synthase</shortName>
    </alternativeName>
</protein>
<dbReference type="RefSeq" id="WP_046550100.1">
    <property type="nucleotide sequence ID" value="NZ_CP011308.1"/>
</dbReference>
<dbReference type="Proteomes" id="UP000034444">
    <property type="component" value="Chromosome"/>
</dbReference>
<dbReference type="EC" id="2.7.7.77" evidence="8"/>
<dbReference type="PANTHER" id="PTHR19136:SF81">
    <property type="entry name" value="MOLYBDENUM COFACTOR GUANYLYLTRANSFERASE"/>
    <property type="match status" value="1"/>
</dbReference>
<dbReference type="EMBL" id="CP011308">
    <property type="protein sequence ID" value="AKF23985.1"/>
    <property type="molecule type" value="Genomic_DNA"/>
</dbReference>
<dbReference type="HAMAP" id="MF_00316">
    <property type="entry name" value="MobA"/>
    <property type="match status" value="1"/>
</dbReference>
<dbReference type="PANTHER" id="PTHR19136">
    <property type="entry name" value="MOLYBDENUM COFACTOR GUANYLYLTRANSFERASE"/>
    <property type="match status" value="1"/>
</dbReference>
<keyword evidence="4 8" id="KW-0547">Nucleotide-binding</keyword>
<feature type="binding site" evidence="8">
    <location>
        <position position="66"/>
    </location>
    <ligand>
        <name>GTP</name>
        <dbReference type="ChEBI" id="CHEBI:37565"/>
    </ligand>
</feature>
<dbReference type="GO" id="GO:0046872">
    <property type="term" value="F:metal ion binding"/>
    <property type="evidence" value="ECO:0007669"/>
    <property type="project" value="UniProtKB-KW"/>
</dbReference>
<comment type="similarity">
    <text evidence="8">Belongs to the MobA family.</text>
</comment>
<dbReference type="InterPro" id="IPR013482">
    <property type="entry name" value="Molybde_CF_guanTrfase"/>
</dbReference>
<keyword evidence="11" id="KW-1185">Reference proteome</keyword>
<dbReference type="SUPFAM" id="SSF53448">
    <property type="entry name" value="Nucleotide-diphospho-sugar transferases"/>
    <property type="match status" value="1"/>
</dbReference>
<dbReference type="Pfam" id="PF12804">
    <property type="entry name" value="NTP_transf_3"/>
    <property type="match status" value="1"/>
</dbReference>
<evidence type="ECO:0000256" key="8">
    <source>
        <dbReference type="HAMAP-Rule" id="MF_00316"/>
    </source>
</evidence>
<reference evidence="11" key="2">
    <citation type="journal article" date="2017" name="Stand. Genomic Sci.">
        <title>Complete genome sequence of the sulfur-oxidizing chemolithoautotrophic Sulfurovum lithotrophicum 42BKTT.</title>
        <authorList>
            <person name="Jeon W."/>
            <person name="Priscilla L."/>
            <person name="Park G."/>
            <person name="Lee H."/>
            <person name="Lee N."/>
            <person name="Lee D."/>
            <person name="Kwon H."/>
            <person name="Ahn I."/>
            <person name="Lee C."/>
            <person name="Lee H."/>
            <person name="Ahn J."/>
        </authorList>
    </citation>
    <scope>NUCLEOTIDE SEQUENCE [LARGE SCALE GENOMIC DNA]</scope>
    <source>
        <strain evidence="11">ATCC BAA-797 / 42BKT</strain>
    </source>
</reference>
<feature type="domain" description="MobA-like NTP transferase" evidence="9">
    <location>
        <begin position="7"/>
        <end position="158"/>
    </location>
</feature>
<gene>
    <name evidence="8" type="primary">mobA</name>
    <name evidence="10" type="ORF">YH65_00085</name>
</gene>
<name>A0A7U4RPQ1_9BACT</name>
<dbReference type="InterPro" id="IPR029044">
    <property type="entry name" value="Nucleotide-diphossugar_trans"/>
</dbReference>
<evidence type="ECO:0000256" key="3">
    <source>
        <dbReference type="ARBA" id="ARBA00022723"/>
    </source>
</evidence>
<dbReference type="NCBIfam" id="NF001837">
    <property type="entry name" value="PRK00560.1"/>
    <property type="match status" value="1"/>
</dbReference>
<comment type="cofactor">
    <cofactor evidence="8">
        <name>Mg(2+)</name>
        <dbReference type="ChEBI" id="CHEBI:18420"/>
    </cofactor>
</comment>
<evidence type="ECO:0000256" key="1">
    <source>
        <dbReference type="ARBA" id="ARBA00022490"/>
    </source>
</evidence>
<keyword evidence="7 8" id="KW-0501">Molybdenum cofactor biosynthesis</keyword>
<evidence type="ECO:0000256" key="4">
    <source>
        <dbReference type="ARBA" id="ARBA00022741"/>
    </source>
</evidence>
<dbReference type="AlphaFoldDB" id="A0A7U4RPQ1"/>
<evidence type="ECO:0000256" key="6">
    <source>
        <dbReference type="ARBA" id="ARBA00023134"/>
    </source>
</evidence>
<keyword evidence="3 8" id="KW-0479">Metal-binding</keyword>
<dbReference type="OrthoDB" id="9788394at2"/>
<comment type="domain">
    <text evidence="8">The N-terminal domain determines nucleotide recognition and specific binding, while the C-terminal domain determines the specific binding to the target protein.</text>
</comment>
<keyword evidence="1 8" id="KW-0963">Cytoplasm</keyword>
<comment type="catalytic activity">
    <reaction evidence="8">
        <text>Mo-molybdopterin + GTP + H(+) = Mo-molybdopterin guanine dinucleotide + diphosphate</text>
        <dbReference type="Rhea" id="RHEA:34243"/>
        <dbReference type="ChEBI" id="CHEBI:15378"/>
        <dbReference type="ChEBI" id="CHEBI:33019"/>
        <dbReference type="ChEBI" id="CHEBI:37565"/>
        <dbReference type="ChEBI" id="CHEBI:71302"/>
        <dbReference type="ChEBI" id="CHEBI:71310"/>
        <dbReference type="EC" id="2.7.7.77"/>
    </reaction>
</comment>
<accession>A0A7U4RPQ1</accession>
<evidence type="ECO:0000256" key="7">
    <source>
        <dbReference type="ARBA" id="ARBA00023150"/>
    </source>
</evidence>
<feature type="binding site" evidence="8">
    <location>
        <position position="95"/>
    </location>
    <ligand>
        <name>GTP</name>
        <dbReference type="ChEBI" id="CHEBI:37565"/>
    </ligand>
</feature>
<comment type="subcellular location">
    <subcellularLocation>
        <location evidence="8">Cytoplasm</location>
    </subcellularLocation>
</comment>
<reference evidence="10 11" key="1">
    <citation type="submission" date="2015-04" db="EMBL/GenBank/DDBJ databases">
        <title>Complete genome sequence of Sulfurovum lithotrophicum ATCC BAA-797T.</title>
        <authorList>
            <person name="Ahn J."/>
            <person name="Park G."/>
            <person name="Jeon W."/>
            <person name="Jang Y."/>
            <person name="Jang M."/>
            <person name="Lee H."/>
            <person name="Lee H."/>
        </authorList>
    </citation>
    <scope>NUCLEOTIDE SEQUENCE [LARGE SCALE GENOMIC DNA]</scope>
    <source>
        <strain evidence="11">ATCC BAA-797 / 42BKT</strain>
    </source>
</reference>
<keyword evidence="2 8" id="KW-0808">Transferase</keyword>
<evidence type="ECO:0000256" key="5">
    <source>
        <dbReference type="ARBA" id="ARBA00022842"/>
    </source>
</evidence>
<evidence type="ECO:0000256" key="2">
    <source>
        <dbReference type="ARBA" id="ARBA00022679"/>
    </source>
</evidence>
<dbReference type="GO" id="GO:0005737">
    <property type="term" value="C:cytoplasm"/>
    <property type="evidence" value="ECO:0007669"/>
    <property type="project" value="UniProtKB-SubCell"/>
</dbReference>
<evidence type="ECO:0000313" key="10">
    <source>
        <dbReference type="EMBL" id="AKF23985.1"/>
    </source>
</evidence>
<evidence type="ECO:0000259" key="9">
    <source>
        <dbReference type="Pfam" id="PF12804"/>
    </source>
</evidence>
<dbReference type="InterPro" id="IPR025877">
    <property type="entry name" value="MobA-like_NTP_Trfase"/>
</dbReference>
<dbReference type="GO" id="GO:0061603">
    <property type="term" value="F:molybdenum cofactor guanylyltransferase activity"/>
    <property type="evidence" value="ECO:0007669"/>
    <property type="project" value="UniProtKB-EC"/>
</dbReference>
<keyword evidence="5 8" id="KW-0460">Magnesium</keyword>
<feature type="binding site" evidence="8">
    <location>
        <begin position="10"/>
        <end position="12"/>
    </location>
    <ligand>
        <name>GTP</name>
        <dbReference type="ChEBI" id="CHEBI:37565"/>
    </ligand>
</feature>
<dbReference type="Gene3D" id="3.90.550.10">
    <property type="entry name" value="Spore Coat Polysaccharide Biosynthesis Protein SpsA, Chain A"/>
    <property type="match status" value="1"/>
</dbReference>
<dbReference type="GO" id="GO:0006777">
    <property type="term" value="P:Mo-molybdopterin cofactor biosynthetic process"/>
    <property type="evidence" value="ECO:0007669"/>
    <property type="project" value="UniProtKB-KW"/>
</dbReference>
<proteinExistence type="inferred from homology"/>
<organism evidence="10 11">
    <name type="scientific">Sulfurovum lithotrophicum</name>
    <dbReference type="NCBI Taxonomy" id="206403"/>
    <lineage>
        <taxon>Bacteria</taxon>
        <taxon>Pseudomonadati</taxon>
        <taxon>Campylobacterota</taxon>
        <taxon>Epsilonproteobacteria</taxon>
        <taxon>Campylobacterales</taxon>
        <taxon>Sulfurovaceae</taxon>
        <taxon>Sulfurovum</taxon>
    </lineage>
</organism>
<evidence type="ECO:0000313" key="11">
    <source>
        <dbReference type="Proteomes" id="UP000034444"/>
    </source>
</evidence>